<dbReference type="KEGG" id="nsm:JO391_12840"/>
<organism evidence="4 5">
    <name type="scientific">Neotabrizicola shimadae</name>
    <dbReference type="NCBI Taxonomy" id="2807096"/>
    <lineage>
        <taxon>Bacteria</taxon>
        <taxon>Pseudomonadati</taxon>
        <taxon>Pseudomonadota</taxon>
        <taxon>Alphaproteobacteria</taxon>
        <taxon>Rhodobacterales</taxon>
        <taxon>Paracoccaceae</taxon>
        <taxon>Neotabrizicola</taxon>
    </lineage>
</organism>
<name>A0A8G0ZNL3_9RHOB</name>
<dbReference type="PROSITE" id="PS51724">
    <property type="entry name" value="SPOR"/>
    <property type="match status" value="1"/>
</dbReference>
<evidence type="ECO:0000256" key="2">
    <source>
        <dbReference type="SAM" id="Phobius"/>
    </source>
</evidence>
<keyword evidence="2" id="KW-1133">Transmembrane helix</keyword>
<evidence type="ECO:0000256" key="1">
    <source>
        <dbReference type="SAM" id="MobiDB-lite"/>
    </source>
</evidence>
<protein>
    <submittedName>
        <fullName evidence="4">SPOR domain-containing protein</fullName>
    </submittedName>
</protein>
<feature type="compositionally biased region" description="Low complexity" evidence="1">
    <location>
        <begin position="197"/>
        <end position="210"/>
    </location>
</feature>
<dbReference type="RefSeq" id="WP_220660879.1">
    <property type="nucleotide sequence ID" value="NZ_CP069370.1"/>
</dbReference>
<feature type="domain" description="SPOR" evidence="3">
    <location>
        <begin position="249"/>
        <end position="334"/>
    </location>
</feature>
<dbReference type="AlphaFoldDB" id="A0A8G0ZNL3"/>
<dbReference type="InterPro" id="IPR007730">
    <property type="entry name" value="SPOR-like_dom"/>
</dbReference>
<dbReference type="Proteomes" id="UP000826300">
    <property type="component" value="Chromosome"/>
</dbReference>
<evidence type="ECO:0000313" key="5">
    <source>
        <dbReference type="Proteomes" id="UP000826300"/>
    </source>
</evidence>
<keyword evidence="2" id="KW-0472">Membrane</keyword>
<dbReference type="InterPro" id="IPR036680">
    <property type="entry name" value="SPOR-like_sf"/>
</dbReference>
<dbReference type="Gene3D" id="3.30.70.1070">
    <property type="entry name" value="Sporulation related repeat"/>
    <property type="match status" value="1"/>
</dbReference>
<dbReference type="EMBL" id="CP069370">
    <property type="protein sequence ID" value="QYZ68656.1"/>
    <property type="molecule type" value="Genomic_DNA"/>
</dbReference>
<reference evidence="4" key="1">
    <citation type="submission" date="2021-02" db="EMBL/GenBank/DDBJ databases">
        <title>Rhodobacter shimadae sp. nov., an aerobic anoxygenic phototrophic bacterium isolated from a hot spring.</title>
        <authorList>
            <person name="Muramatsu S."/>
            <person name="Haruta S."/>
            <person name="Hirose S."/>
            <person name="Hanada S."/>
        </authorList>
    </citation>
    <scope>NUCLEOTIDE SEQUENCE</scope>
    <source>
        <strain evidence="4">N10</strain>
    </source>
</reference>
<sequence>MADVEYDEVGAVDAPMRPHRVQRLVHLAGALTSIALVLGLGYWGYRIAVRDISGVPVVRALEGPLRMAPENPGGEITLHQGLAVNAIPEAGMAEPVADQIALAPRAQELAEEDMPGLVQAPETVAAVPAVAPGSAGVVTPPPVLPAAAAVSPIEDPEQSVADTATGEDLEAALAAAEAPLMDPETGAEPAVEDVAEEPAANEPVENPAVAKSVRPPARPARLEGVAATAAPSTDAPGPAAPPRVVDPATLKIGTRLVQFGAYDSPEAAEADWTRIATQFAELMAGKGMVVQAAQSGGRAFWRLRAEGFEDDADARRFCAALQAENATCIPVVWR</sequence>
<evidence type="ECO:0000259" key="3">
    <source>
        <dbReference type="PROSITE" id="PS51724"/>
    </source>
</evidence>
<dbReference type="Pfam" id="PF05036">
    <property type="entry name" value="SPOR"/>
    <property type="match status" value="1"/>
</dbReference>
<accession>A0A8G0ZNL3</accession>
<gene>
    <name evidence="4" type="ORF">JO391_12840</name>
</gene>
<evidence type="ECO:0000313" key="4">
    <source>
        <dbReference type="EMBL" id="QYZ68656.1"/>
    </source>
</evidence>
<feature type="region of interest" description="Disordered" evidence="1">
    <location>
        <begin position="181"/>
        <end position="245"/>
    </location>
</feature>
<dbReference type="GO" id="GO:0042834">
    <property type="term" value="F:peptidoglycan binding"/>
    <property type="evidence" value="ECO:0007669"/>
    <property type="project" value="InterPro"/>
</dbReference>
<keyword evidence="5" id="KW-1185">Reference proteome</keyword>
<feature type="transmembrane region" description="Helical" evidence="2">
    <location>
        <begin position="24"/>
        <end position="45"/>
    </location>
</feature>
<keyword evidence="2" id="KW-0812">Transmembrane</keyword>
<proteinExistence type="predicted"/>